<dbReference type="InterPro" id="IPR012902">
    <property type="entry name" value="N_methyl_site"/>
</dbReference>
<dbReference type="AlphaFoldDB" id="A0A1G1KTY5"/>
<reference evidence="2 3" key="1">
    <citation type="journal article" date="2016" name="Nat. Commun.">
        <title>Thousands of microbial genomes shed light on interconnected biogeochemical processes in an aquifer system.</title>
        <authorList>
            <person name="Anantharaman K."/>
            <person name="Brown C.T."/>
            <person name="Hug L.A."/>
            <person name="Sharon I."/>
            <person name="Castelle C.J."/>
            <person name="Probst A.J."/>
            <person name="Thomas B.C."/>
            <person name="Singh A."/>
            <person name="Wilkins M.J."/>
            <person name="Karaoz U."/>
            <person name="Brodie E.L."/>
            <person name="Williams K.H."/>
            <person name="Hubbard S.S."/>
            <person name="Banfield J.F."/>
        </authorList>
    </citation>
    <scope>NUCLEOTIDE SEQUENCE [LARGE SCALE GENOMIC DNA]</scope>
</reference>
<organism evidence="2 3">
    <name type="scientific">Candidatus Danuiimicrobium aquiferis</name>
    <dbReference type="NCBI Taxonomy" id="1801832"/>
    <lineage>
        <taxon>Bacteria</taxon>
        <taxon>Pseudomonadati</taxon>
        <taxon>Candidatus Omnitrophota</taxon>
        <taxon>Candidatus Danuiimicrobium</taxon>
    </lineage>
</organism>
<accession>A0A1G1KTY5</accession>
<sequence length="228" mass="25874">MELIHREKNNESRKCEVKPARVIRSFHLMRGFTLLELIIAMIFVSIIVLGSSALQFSVVQQANKVGLEMRVRQRMDFVFRHMELMLANATNVSVTYSPAVESPTGFNTSTLCFTYAIDGINYCYKYWYNYADTYGSTSNSIRLDSPTRWITILYSTGGSTPDQKAQTRIVPGPGTRGFELSPDKKIVYVSLKGQIAMGKVNKLITMPSSYRYIDMPPIRKSIYMPMSS</sequence>
<keyword evidence="1" id="KW-0812">Transmembrane</keyword>
<evidence type="ECO:0000256" key="1">
    <source>
        <dbReference type="SAM" id="Phobius"/>
    </source>
</evidence>
<keyword evidence="1" id="KW-1133">Transmembrane helix</keyword>
<feature type="transmembrane region" description="Helical" evidence="1">
    <location>
        <begin position="34"/>
        <end position="54"/>
    </location>
</feature>
<evidence type="ECO:0008006" key="4">
    <source>
        <dbReference type="Google" id="ProtNLM"/>
    </source>
</evidence>
<protein>
    <recommendedName>
        <fullName evidence="4">Prepilin-type N-terminal cleavage/methylation domain-containing protein</fullName>
    </recommendedName>
</protein>
<dbReference type="EMBL" id="MHFR01000051">
    <property type="protein sequence ID" value="OGW96367.1"/>
    <property type="molecule type" value="Genomic_DNA"/>
</dbReference>
<evidence type="ECO:0000313" key="2">
    <source>
        <dbReference type="EMBL" id="OGW96367.1"/>
    </source>
</evidence>
<comment type="caution">
    <text evidence="2">The sequence shown here is derived from an EMBL/GenBank/DDBJ whole genome shotgun (WGS) entry which is preliminary data.</text>
</comment>
<evidence type="ECO:0000313" key="3">
    <source>
        <dbReference type="Proteomes" id="UP000178187"/>
    </source>
</evidence>
<proteinExistence type="predicted"/>
<dbReference type="Proteomes" id="UP000178187">
    <property type="component" value="Unassembled WGS sequence"/>
</dbReference>
<name>A0A1G1KTY5_9BACT</name>
<keyword evidence="1" id="KW-0472">Membrane</keyword>
<dbReference type="NCBIfam" id="TIGR02532">
    <property type="entry name" value="IV_pilin_GFxxxE"/>
    <property type="match status" value="1"/>
</dbReference>
<gene>
    <name evidence="2" type="ORF">A3G33_03420</name>
</gene>